<dbReference type="HOGENOM" id="CLU_2688077_0_0_1"/>
<gene>
    <name evidence="1" type="ORF">GYMLUDRAFT_757072</name>
</gene>
<organism evidence="1 2">
    <name type="scientific">Collybiopsis luxurians FD-317 M1</name>
    <dbReference type="NCBI Taxonomy" id="944289"/>
    <lineage>
        <taxon>Eukaryota</taxon>
        <taxon>Fungi</taxon>
        <taxon>Dikarya</taxon>
        <taxon>Basidiomycota</taxon>
        <taxon>Agaricomycotina</taxon>
        <taxon>Agaricomycetes</taxon>
        <taxon>Agaricomycetidae</taxon>
        <taxon>Agaricales</taxon>
        <taxon>Marasmiineae</taxon>
        <taxon>Omphalotaceae</taxon>
        <taxon>Collybiopsis</taxon>
        <taxon>Collybiopsis luxurians</taxon>
    </lineage>
</organism>
<keyword evidence="2" id="KW-1185">Reference proteome</keyword>
<accession>A0A0D0CPU7</accession>
<evidence type="ECO:0000313" key="2">
    <source>
        <dbReference type="Proteomes" id="UP000053593"/>
    </source>
</evidence>
<reference evidence="1 2" key="1">
    <citation type="submission" date="2014-04" db="EMBL/GenBank/DDBJ databases">
        <title>Evolutionary Origins and Diversification of the Mycorrhizal Mutualists.</title>
        <authorList>
            <consortium name="DOE Joint Genome Institute"/>
            <consortium name="Mycorrhizal Genomics Consortium"/>
            <person name="Kohler A."/>
            <person name="Kuo A."/>
            <person name="Nagy L.G."/>
            <person name="Floudas D."/>
            <person name="Copeland A."/>
            <person name="Barry K.W."/>
            <person name="Cichocki N."/>
            <person name="Veneault-Fourrey C."/>
            <person name="LaButti K."/>
            <person name="Lindquist E.A."/>
            <person name="Lipzen A."/>
            <person name="Lundell T."/>
            <person name="Morin E."/>
            <person name="Murat C."/>
            <person name="Riley R."/>
            <person name="Ohm R."/>
            <person name="Sun H."/>
            <person name="Tunlid A."/>
            <person name="Henrissat B."/>
            <person name="Grigoriev I.V."/>
            <person name="Hibbett D.S."/>
            <person name="Martin F."/>
        </authorList>
    </citation>
    <scope>NUCLEOTIDE SEQUENCE [LARGE SCALE GENOMIC DNA]</scope>
    <source>
        <strain evidence="1 2">FD-317 M1</strain>
    </source>
</reference>
<dbReference type="Proteomes" id="UP000053593">
    <property type="component" value="Unassembled WGS sequence"/>
</dbReference>
<dbReference type="AlphaFoldDB" id="A0A0D0CPU7"/>
<name>A0A0D0CPU7_9AGAR</name>
<evidence type="ECO:0000313" key="1">
    <source>
        <dbReference type="EMBL" id="KIK57393.1"/>
    </source>
</evidence>
<sequence>MQALSAAHTSTRIDTLILAYIYHSVGALEILAASLPLPSSEERIRVPRATDTLDSASISSFQGKLRTKARDGRK</sequence>
<dbReference type="EMBL" id="KN834791">
    <property type="protein sequence ID" value="KIK57393.1"/>
    <property type="molecule type" value="Genomic_DNA"/>
</dbReference>
<proteinExistence type="predicted"/>
<protein>
    <submittedName>
        <fullName evidence="1">Uncharacterized protein</fullName>
    </submittedName>
</protein>